<dbReference type="AlphaFoldDB" id="A0A163Y2X5"/>
<evidence type="ECO:0000313" key="1">
    <source>
        <dbReference type="EMBL" id="KZD21728.1"/>
    </source>
</evidence>
<evidence type="ECO:0008006" key="3">
    <source>
        <dbReference type="Google" id="ProtNLM"/>
    </source>
</evidence>
<protein>
    <recommendedName>
        <fullName evidence="3">Flagellar protein FlgN</fullName>
    </recommendedName>
</protein>
<dbReference type="STRING" id="943830.A4A58_11365"/>
<dbReference type="OrthoDB" id="7677847at2"/>
<reference evidence="1 2" key="1">
    <citation type="submission" date="2016-03" db="EMBL/GenBank/DDBJ databases">
        <title>Microsymbionts genomes from the relict species Vavilovia formosa (Stev.) Fed.</title>
        <authorList>
            <person name="Kopat V."/>
            <person name="Chirak E."/>
            <person name="Kimeklis A."/>
            <person name="Andronov E."/>
        </authorList>
    </citation>
    <scope>NUCLEOTIDE SEQUENCE [LARGE SCALE GENOMIC DNA]</scope>
    <source>
        <strain evidence="1 2">Vaf07</strain>
    </source>
</reference>
<comment type="caution">
    <text evidence="1">The sequence shown here is derived from an EMBL/GenBank/DDBJ whole genome shotgun (WGS) entry which is preliminary data.</text>
</comment>
<dbReference type="RefSeq" id="WP_068735629.1">
    <property type="nucleotide sequence ID" value="NZ_LVYV01000034.1"/>
</dbReference>
<sequence>MNNAQRQQAAPIVAPRSVATLMEARQLADELMKVMNELLAIIEQETTLVRAGNIRDAIKLEAPKADISRRYIAMISLLKISQTYLAQKTPDLLSALRKHHDVFRAMLQVNLTVLATAHAVSEGIVRGVNAEVQKRNIPQTYTAAGRQAQPGRVNMTPIVVSRSL</sequence>
<organism evidence="1 2">
    <name type="scientific">Tardiphaga robiniae</name>
    <dbReference type="NCBI Taxonomy" id="943830"/>
    <lineage>
        <taxon>Bacteria</taxon>
        <taxon>Pseudomonadati</taxon>
        <taxon>Pseudomonadota</taxon>
        <taxon>Alphaproteobacteria</taxon>
        <taxon>Hyphomicrobiales</taxon>
        <taxon>Nitrobacteraceae</taxon>
        <taxon>Tardiphaga</taxon>
    </lineage>
</organism>
<keyword evidence="2" id="KW-1185">Reference proteome</keyword>
<dbReference type="EMBL" id="LVYV01000034">
    <property type="protein sequence ID" value="KZD21728.1"/>
    <property type="molecule type" value="Genomic_DNA"/>
</dbReference>
<evidence type="ECO:0000313" key="2">
    <source>
        <dbReference type="Proteomes" id="UP000076574"/>
    </source>
</evidence>
<accession>A0A163Y2X5</accession>
<dbReference type="Proteomes" id="UP000076574">
    <property type="component" value="Unassembled WGS sequence"/>
</dbReference>
<gene>
    <name evidence="1" type="ORF">A4A58_11365</name>
</gene>
<proteinExistence type="predicted"/>
<name>A0A163Y2X5_9BRAD</name>